<protein>
    <submittedName>
        <fullName evidence="2">(northern house mosquito) hypothetical protein</fullName>
    </submittedName>
</protein>
<proteinExistence type="predicted"/>
<dbReference type="EMBL" id="HBUE01244076">
    <property type="protein sequence ID" value="CAG6551078.1"/>
    <property type="molecule type" value="Transcribed_RNA"/>
</dbReference>
<feature type="compositionally biased region" description="Pro residues" evidence="1">
    <location>
        <begin position="7"/>
        <end position="16"/>
    </location>
</feature>
<dbReference type="EMBL" id="HBUE01351176">
    <property type="protein sequence ID" value="CAG6603372.1"/>
    <property type="molecule type" value="Transcribed_RNA"/>
</dbReference>
<feature type="compositionally biased region" description="Basic residues" evidence="1">
    <location>
        <begin position="30"/>
        <end position="44"/>
    </location>
</feature>
<reference evidence="2" key="1">
    <citation type="submission" date="2021-05" db="EMBL/GenBank/DDBJ databases">
        <authorList>
            <person name="Alioto T."/>
            <person name="Alioto T."/>
            <person name="Gomez Garrido J."/>
        </authorList>
    </citation>
    <scope>NUCLEOTIDE SEQUENCE</scope>
</reference>
<organism evidence="2">
    <name type="scientific">Culex pipiens</name>
    <name type="common">House mosquito</name>
    <dbReference type="NCBI Taxonomy" id="7175"/>
    <lineage>
        <taxon>Eukaryota</taxon>
        <taxon>Metazoa</taxon>
        <taxon>Ecdysozoa</taxon>
        <taxon>Arthropoda</taxon>
        <taxon>Hexapoda</taxon>
        <taxon>Insecta</taxon>
        <taxon>Pterygota</taxon>
        <taxon>Neoptera</taxon>
        <taxon>Endopterygota</taxon>
        <taxon>Diptera</taxon>
        <taxon>Nematocera</taxon>
        <taxon>Culicoidea</taxon>
        <taxon>Culicidae</taxon>
        <taxon>Culicinae</taxon>
        <taxon>Culicini</taxon>
        <taxon>Culex</taxon>
        <taxon>Culex</taxon>
    </lineage>
</organism>
<evidence type="ECO:0000256" key="1">
    <source>
        <dbReference type="SAM" id="MobiDB-lite"/>
    </source>
</evidence>
<accession>A0A8D8N441</accession>
<dbReference type="AlphaFoldDB" id="A0A8D8N441"/>
<evidence type="ECO:0000313" key="2">
    <source>
        <dbReference type="EMBL" id="CAG6551078.1"/>
    </source>
</evidence>
<feature type="region of interest" description="Disordered" evidence="1">
    <location>
        <begin position="1"/>
        <end position="117"/>
    </location>
</feature>
<name>A0A8D8N441_CULPI</name>
<sequence length="117" mass="12397">MHGRILPSPPPPPLPTGPFHHAGPAPGHDRHLHQPRNAHPRGARPHGTGWLPRRRCQTGRADRPSQGGQGPNRRAGSPAEWWPEVGLWFDAGGGRGAEGPEGSEREDADFAAGAGAD</sequence>